<dbReference type="Proteomes" id="UP000177894">
    <property type="component" value="Chromosome"/>
</dbReference>
<comment type="subcellular location">
    <subcellularLocation>
        <location evidence="1">Periplasm</location>
    </subcellularLocation>
</comment>
<evidence type="ECO:0000313" key="6">
    <source>
        <dbReference type="EMBL" id="ARE86584.1"/>
    </source>
</evidence>
<evidence type="ECO:0000256" key="3">
    <source>
        <dbReference type="ARBA" id="ARBA00022729"/>
    </source>
</evidence>
<dbReference type="EMBL" id="CP017603">
    <property type="protein sequence ID" value="AOY76206.1"/>
    <property type="molecule type" value="Genomic_DNA"/>
</dbReference>
<evidence type="ECO:0000313" key="7">
    <source>
        <dbReference type="Proteomes" id="UP000177894"/>
    </source>
</evidence>
<sequence>MKYLKITSVFLIILMITAVSLSGCSSTKSPELTKISVMEVTHSVFYAPQYIAITEGFFEEEGLEVELIDGKGADKVMASLLSDQVQIGFMGPEASIYVFNQGKDDYAVNFAQLTQRDGSFIVAREPNPNFTFEELRGKELLGGRKGGMPNMTLEYVLKGNGLVPGVDLNVRTDIQFGVMAGAFAGGEGDYTTLFEPTASLIEKEGKGFVVASVGAESGYIPYTAYCAKKSYLEENPEIIQKFTNAVYRGMLWVENHSAEEVAKSLQPHFVDADLDILVNVVERYRSIGAWAPNPVLTEEGLNRLQDVMMEAEELNTKVNYDEIVVTNFAEEAMKNIK</sequence>
<evidence type="ECO:0000259" key="4">
    <source>
        <dbReference type="Pfam" id="PF09084"/>
    </source>
</evidence>
<dbReference type="InterPro" id="IPR015168">
    <property type="entry name" value="SsuA/THI5"/>
</dbReference>
<evidence type="ECO:0000256" key="2">
    <source>
        <dbReference type="ARBA" id="ARBA00010742"/>
    </source>
</evidence>
<name>A0AAC9RGR5_9CLOT</name>
<dbReference type="Pfam" id="PF09084">
    <property type="entry name" value="NMT1"/>
    <property type="match status" value="1"/>
</dbReference>
<dbReference type="SUPFAM" id="SSF53850">
    <property type="entry name" value="Periplasmic binding protein-like II"/>
    <property type="match status" value="1"/>
</dbReference>
<dbReference type="AlphaFoldDB" id="A0AAC9RGR5"/>
<keyword evidence="7" id="KW-1185">Reference proteome</keyword>
<dbReference type="PROSITE" id="PS51257">
    <property type="entry name" value="PROKAR_LIPOPROTEIN"/>
    <property type="match status" value="1"/>
</dbReference>
<proteinExistence type="inferred from homology"/>
<organism evidence="6 8">
    <name type="scientific">Clostridium formicaceticum</name>
    <dbReference type="NCBI Taxonomy" id="1497"/>
    <lineage>
        <taxon>Bacteria</taxon>
        <taxon>Bacillati</taxon>
        <taxon>Bacillota</taxon>
        <taxon>Clostridia</taxon>
        <taxon>Eubacteriales</taxon>
        <taxon>Clostridiaceae</taxon>
        <taxon>Clostridium</taxon>
    </lineage>
</organism>
<evidence type="ECO:0000313" key="8">
    <source>
        <dbReference type="Proteomes" id="UP000192478"/>
    </source>
</evidence>
<reference evidence="6 8" key="2">
    <citation type="submission" date="2017-03" db="EMBL/GenBank/DDBJ databases">
        <title>Complete sequence of Clostridium formicaceticum DSM 92.</title>
        <authorList>
            <person name="Poehlein A."/>
            <person name="Karl M."/>
            <person name="Bengelsdorf F.R."/>
            <person name="Duerre P."/>
            <person name="Daniel R."/>
        </authorList>
    </citation>
    <scope>NUCLEOTIDE SEQUENCE [LARGE SCALE GENOMIC DNA]</scope>
    <source>
        <strain evidence="6 8">DSM 92</strain>
    </source>
</reference>
<dbReference type="KEGG" id="cfm:BJL90_10015"/>
<comment type="similarity">
    <text evidence="2">Belongs to the bacterial solute-binding protein SsuA/TauA family.</text>
</comment>
<evidence type="ECO:0000256" key="1">
    <source>
        <dbReference type="ARBA" id="ARBA00004418"/>
    </source>
</evidence>
<dbReference type="PANTHER" id="PTHR30024:SF47">
    <property type="entry name" value="TAURINE-BINDING PERIPLASMIC PROTEIN"/>
    <property type="match status" value="1"/>
</dbReference>
<accession>A0AAC9RGR5</accession>
<dbReference type="Proteomes" id="UP000192478">
    <property type="component" value="Chromosome"/>
</dbReference>
<keyword evidence="3" id="KW-0732">Signal</keyword>
<feature type="domain" description="SsuA/THI5-like" evidence="4">
    <location>
        <begin position="47"/>
        <end position="257"/>
    </location>
</feature>
<protein>
    <submittedName>
        <fullName evidence="6">NMT1/THI5 like protein</fullName>
    </submittedName>
</protein>
<dbReference type="PANTHER" id="PTHR30024">
    <property type="entry name" value="ALIPHATIC SULFONATES-BINDING PROTEIN-RELATED"/>
    <property type="match status" value="1"/>
</dbReference>
<dbReference type="EMBL" id="CP020559">
    <property type="protein sequence ID" value="ARE86584.1"/>
    <property type="molecule type" value="Genomic_DNA"/>
</dbReference>
<dbReference type="Gene3D" id="3.40.190.10">
    <property type="entry name" value="Periplasmic binding protein-like II"/>
    <property type="match status" value="2"/>
</dbReference>
<reference evidence="5 7" key="1">
    <citation type="submission" date="2016-10" db="EMBL/GenBank/DDBJ databases">
        <title>Complete Genome Sequence of Acetogen Clostridium formicoaceticum ATCC 27076.</title>
        <authorList>
            <person name="Bao T."/>
            <person name="Cheng C."/>
            <person name="Zhao J."/>
            <person name="Yang S.-T."/>
            <person name="Wang J."/>
            <person name="Wang M."/>
        </authorList>
    </citation>
    <scope>NUCLEOTIDE SEQUENCE [LARGE SCALE GENOMIC DNA]</scope>
    <source>
        <strain evidence="5 7">ATCC 27076</strain>
    </source>
</reference>
<gene>
    <name evidence="5" type="ORF">BJL90_10015</name>
    <name evidence="6" type="ORF">CLFO_09080</name>
</gene>
<evidence type="ECO:0000313" key="5">
    <source>
        <dbReference type="EMBL" id="AOY76206.1"/>
    </source>
</evidence>
<dbReference type="GO" id="GO:0042597">
    <property type="term" value="C:periplasmic space"/>
    <property type="evidence" value="ECO:0007669"/>
    <property type="project" value="UniProtKB-SubCell"/>
</dbReference>